<dbReference type="EMBL" id="KN880469">
    <property type="protein sequence ID" value="KIY70344.1"/>
    <property type="molecule type" value="Genomic_DNA"/>
</dbReference>
<evidence type="ECO:0000313" key="1">
    <source>
        <dbReference type="EMBL" id="KIY70344.1"/>
    </source>
</evidence>
<dbReference type="OrthoDB" id="3239749at2759"/>
<proteinExistence type="predicted"/>
<dbReference type="Proteomes" id="UP000054007">
    <property type="component" value="Unassembled WGS sequence"/>
</dbReference>
<evidence type="ECO:0000313" key="2">
    <source>
        <dbReference type="Proteomes" id="UP000054007"/>
    </source>
</evidence>
<accession>A0A0D7BJQ9</accession>
<keyword evidence="2" id="KW-1185">Reference proteome</keyword>
<organism evidence="1 2">
    <name type="scientific">Cylindrobasidium torrendii FP15055 ss-10</name>
    <dbReference type="NCBI Taxonomy" id="1314674"/>
    <lineage>
        <taxon>Eukaryota</taxon>
        <taxon>Fungi</taxon>
        <taxon>Dikarya</taxon>
        <taxon>Basidiomycota</taxon>
        <taxon>Agaricomycotina</taxon>
        <taxon>Agaricomycetes</taxon>
        <taxon>Agaricomycetidae</taxon>
        <taxon>Agaricales</taxon>
        <taxon>Marasmiineae</taxon>
        <taxon>Physalacriaceae</taxon>
        <taxon>Cylindrobasidium</taxon>
    </lineage>
</organism>
<protein>
    <submittedName>
        <fullName evidence="1">Uncharacterized protein</fullName>
    </submittedName>
</protein>
<dbReference type="AlphaFoldDB" id="A0A0D7BJQ9"/>
<name>A0A0D7BJQ9_9AGAR</name>
<reference evidence="1 2" key="1">
    <citation type="journal article" date="2015" name="Fungal Genet. Biol.">
        <title>Evolution of novel wood decay mechanisms in Agaricales revealed by the genome sequences of Fistulina hepatica and Cylindrobasidium torrendii.</title>
        <authorList>
            <person name="Floudas D."/>
            <person name="Held B.W."/>
            <person name="Riley R."/>
            <person name="Nagy L.G."/>
            <person name="Koehler G."/>
            <person name="Ransdell A.S."/>
            <person name="Younus H."/>
            <person name="Chow J."/>
            <person name="Chiniquy J."/>
            <person name="Lipzen A."/>
            <person name="Tritt A."/>
            <person name="Sun H."/>
            <person name="Haridas S."/>
            <person name="LaButti K."/>
            <person name="Ohm R.A."/>
            <person name="Kues U."/>
            <person name="Blanchette R.A."/>
            <person name="Grigoriev I.V."/>
            <person name="Minto R.E."/>
            <person name="Hibbett D.S."/>
        </authorList>
    </citation>
    <scope>NUCLEOTIDE SEQUENCE [LARGE SCALE GENOMIC DNA]</scope>
    <source>
        <strain evidence="1 2">FP15055 ss-10</strain>
    </source>
</reference>
<sequence>MATYTINFDLDGQWDLSRQAGPAIHAPNIVRAIAVTKYRIEWLDMAEADIDFFSKNHMIGVAVFENPQTLGGKVYQSARISMEIDSDATSNDTCPGVLAELRCGEHYSPGVFTLMLQQYDAVTHRAGHSRTYSLAKNTTIGDLINPIISRNMHHFAFLTYTKDDHFKGCGHFIMHSWYVYLKLGLVSECSVEDPNTMLSEELTYTYFRDEIEKKVKKTFARVGKGKFLVYDEGEPNEYIPEEMWSSATPKHHKFLSGADDNE</sequence>
<gene>
    <name evidence="1" type="ORF">CYLTODRAFT_392105</name>
</gene>